<dbReference type="AlphaFoldDB" id="A0AA39IF58"/>
<accession>A0AA39IF58</accession>
<dbReference type="Proteomes" id="UP001175271">
    <property type="component" value="Unassembled WGS sequence"/>
</dbReference>
<evidence type="ECO:0000313" key="2">
    <source>
        <dbReference type="EMBL" id="KAK0422098.1"/>
    </source>
</evidence>
<organism evidence="2 3">
    <name type="scientific">Steinernema hermaphroditum</name>
    <dbReference type="NCBI Taxonomy" id="289476"/>
    <lineage>
        <taxon>Eukaryota</taxon>
        <taxon>Metazoa</taxon>
        <taxon>Ecdysozoa</taxon>
        <taxon>Nematoda</taxon>
        <taxon>Chromadorea</taxon>
        <taxon>Rhabditida</taxon>
        <taxon>Tylenchina</taxon>
        <taxon>Panagrolaimomorpha</taxon>
        <taxon>Strongyloidoidea</taxon>
        <taxon>Steinernematidae</taxon>
        <taxon>Steinernema</taxon>
    </lineage>
</organism>
<feature type="region of interest" description="Disordered" evidence="1">
    <location>
        <begin position="236"/>
        <end position="258"/>
    </location>
</feature>
<feature type="compositionally biased region" description="Polar residues" evidence="1">
    <location>
        <begin position="46"/>
        <end position="57"/>
    </location>
</feature>
<reference evidence="2" key="1">
    <citation type="submission" date="2023-06" db="EMBL/GenBank/DDBJ databases">
        <title>Genomic analysis of the entomopathogenic nematode Steinernema hermaphroditum.</title>
        <authorList>
            <person name="Schwarz E.M."/>
            <person name="Heppert J.K."/>
            <person name="Baniya A."/>
            <person name="Schwartz H.T."/>
            <person name="Tan C.-H."/>
            <person name="Antoshechkin I."/>
            <person name="Sternberg P.W."/>
            <person name="Goodrich-Blair H."/>
            <person name="Dillman A.R."/>
        </authorList>
    </citation>
    <scope>NUCLEOTIDE SEQUENCE</scope>
    <source>
        <strain evidence="2">PS9179</strain>
        <tissue evidence="2">Whole animal</tissue>
    </source>
</reference>
<keyword evidence="3" id="KW-1185">Reference proteome</keyword>
<name>A0AA39IF58_9BILA</name>
<evidence type="ECO:0000313" key="3">
    <source>
        <dbReference type="Proteomes" id="UP001175271"/>
    </source>
</evidence>
<feature type="compositionally biased region" description="Low complexity" evidence="1">
    <location>
        <begin position="1"/>
        <end position="13"/>
    </location>
</feature>
<gene>
    <name evidence="2" type="ORF">QR680_007362</name>
</gene>
<protein>
    <submittedName>
        <fullName evidence="2">Uncharacterized protein</fullName>
    </submittedName>
</protein>
<feature type="compositionally biased region" description="Basic residues" evidence="1">
    <location>
        <begin position="58"/>
        <end position="70"/>
    </location>
</feature>
<proteinExistence type="predicted"/>
<comment type="caution">
    <text evidence="2">The sequence shown here is derived from an EMBL/GenBank/DDBJ whole genome shotgun (WGS) entry which is preliminary data.</text>
</comment>
<feature type="compositionally biased region" description="Low complexity" evidence="1">
    <location>
        <begin position="31"/>
        <end position="45"/>
    </location>
</feature>
<dbReference type="EMBL" id="JAUCMV010000001">
    <property type="protein sequence ID" value="KAK0422098.1"/>
    <property type="molecule type" value="Genomic_DNA"/>
</dbReference>
<sequence>MTSTTSSVPIPTSANPPVAVTPTDQAATMPAGARTDTAGARTDTTPGVSRGSSSTNNKKGKKKKKRKRAKDPKDFELWRNEDKQCYTAVTYALRHWKATRRQCRYIRTPVGHWDAFCSRVKGHPAHAQEMHSYAKALKEWVPVPDEQPFDLPDVGAAMIRPVNTRSPRVAPDQKPLSVLALRLQDAPHHGRPLPATAKVLIRRRRRVKAPQESEVVLFFSHTSSRVPLEASIILGQSASSSGAAPSRPPKETSRALPP</sequence>
<evidence type="ECO:0000256" key="1">
    <source>
        <dbReference type="SAM" id="MobiDB-lite"/>
    </source>
</evidence>
<feature type="compositionally biased region" description="Basic and acidic residues" evidence="1">
    <location>
        <begin position="248"/>
        <end position="258"/>
    </location>
</feature>
<feature type="region of interest" description="Disordered" evidence="1">
    <location>
        <begin position="1"/>
        <end position="75"/>
    </location>
</feature>